<dbReference type="Pfam" id="PF20736">
    <property type="entry name" value="Glyco_hydro127M"/>
    <property type="match status" value="1"/>
</dbReference>
<feature type="domain" description="Non-reducing end beta-L-arabinofuranosidase-like GH127 middle" evidence="2">
    <location>
        <begin position="449"/>
        <end position="549"/>
    </location>
</feature>
<dbReference type="InterPro" id="IPR012878">
    <property type="entry name" value="Beta-AFase-like_GH127_cat"/>
</dbReference>
<sequence>MILVKRLTNLQPFGLGDVILEDEFFTQVTQKDVDFLNTFDVDRLLYNFRATAGLKNKASGPYNGWENTRIGGHTLGHYLAAAAQAVAGGYGDCKGIDGVTLSQRLAALIAGLAECQAASGNRSGMKAGFIFGATMADPAKPELQFDKLEEGNQADTWVPWYTMHKIMNGLVETAKLAGGQTAEQALEVAEKLGEWMYERICGWSKETRKRVLSVEYGGMNDCLYELYKCARAAGYAQADHFKQVAHTFDEEYLFKEILTAPAVKGKDANILNNRHANTTIPKFVGAVNRCLTLKAEGDSASEAEQKQYLEYCKAFWNLVTQHHTYITGGNSECEHFGKDDILDAERSNTNCETCNVHNMLKLTRALFMLTGERKYADYYENTFINSILASVNRETGMTTYFQPMATGCFKTYCNSDVNKNYFWCCTGTGLENFTKLGDSIFFYDDESSTLLVNQYFSSTVNWKAKGIKLSQKSDIPMGEAVSFTVETTADSAATDFTLALRIPDWTAATPSLLINDADADTKDFAEEDGYLFIKRNWQSGDTITLNLPMEIRAYTLPDNPKAAAFKYGPVVLAAELGRDDKMSLRQVGVQCDVCANKIIRGISLPLNGNYGGTNGLKPIAPEYILIKNAQSTEDFLSNINEHFERQPGSLTFVLHDIGFGDSGDLTFSPYYLINNQRYGIYWLYVTELPKQTEADDAEKELAKYTFIEGIGVGYGTQTEGNETTAPYMQESGTGSVGQPHELTRYAKDGGSFSYVCKVNPDKKNYLQCNFLRDDNGKRIIIKSGDTLIADYILSCDGSEEKFFKLFEIPESLTKGKDGLRIEFSAARWSDSARLAAPLNTLFLGSN</sequence>
<dbReference type="PANTHER" id="PTHR31151:SF0">
    <property type="entry name" value="PROLINE-TRNA LIGASE (DUF1680)"/>
    <property type="match status" value="1"/>
</dbReference>
<gene>
    <name evidence="3" type="ORF">SAMN04487775_101336</name>
</gene>
<feature type="domain" description="Non-reducing end beta-L-arabinofuranosidase-like GH127 catalytic" evidence="1">
    <location>
        <begin position="17"/>
        <end position="438"/>
    </location>
</feature>
<dbReference type="Proteomes" id="UP000182737">
    <property type="component" value="Unassembled WGS sequence"/>
</dbReference>
<protein>
    <recommendedName>
        <fullName evidence="5">DUF1680 family protein</fullName>
    </recommendedName>
</protein>
<accession>A0A1I3I5R4</accession>
<evidence type="ECO:0000259" key="1">
    <source>
        <dbReference type="Pfam" id="PF07944"/>
    </source>
</evidence>
<dbReference type="PANTHER" id="PTHR31151">
    <property type="entry name" value="PROLINE-TRNA LIGASE (DUF1680)"/>
    <property type="match status" value="1"/>
</dbReference>
<dbReference type="RefSeq" id="WP_177206188.1">
    <property type="nucleotide sequence ID" value="NZ_FORI01000001.1"/>
</dbReference>
<proteinExistence type="predicted"/>
<evidence type="ECO:0000259" key="2">
    <source>
        <dbReference type="Pfam" id="PF20736"/>
    </source>
</evidence>
<evidence type="ECO:0008006" key="5">
    <source>
        <dbReference type="Google" id="ProtNLM"/>
    </source>
</evidence>
<organism evidence="3 4">
    <name type="scientific">Treponema bryantii</name>
    <dbReference type="NCBI Taxonomy" id="163"/>
    <lineage>
        <taxon>Bacteria</taxon>
        <taxon>Pseudomonadati</taxon>
        <taxon>Spirochaetota</taxon>
        <taxon>Spirochaetia</taxon>
        <taxon>Spirochaetales</taxon>
        <taxon>Treponemataceae</taxon>
        <taxon>Treponema</taxon>
    </lineage>
</organism>
<dbReference type="InterPro" id="IPR049046">
    <property type="entry name" value="Beta-AFase-like_GH127_middle"/>
</dbReference>
<dbReference type="AlphaFoldDB" id="A0A1I3I5R4"/>
<dbReference type="Pfam" id="PF07944">
    <property type="entry name" value="Beta-AFase-like_GH127_cat"/>
    <property type="match status" value="1"/>
</dbReference>
<evidence type="ECO:0000313" key="3">
    <source>
        <dbReference type="EMBL" id="SFI43197.1"/>
    </source>
</evidence>
<dbReference type="EMBL" id="FORI01000001">
    <property type="protein sequence ID" value="SFI43197.1"/>
    <property type="molecule type" value="Genomic_DNA"/>
</dbReference>
<evidence type="ECO:0000313" key="4">
    <source>
        <dbReference type="Proteomes" id="UP000182737"/>
    </source>
</evidence>
<keyword evidence="4" id="KW-1185">Reference proteome</keyword>
<name>A0A1I3I5R4_9SPIR</name>
<reference evidence="4" key="1">
    <citation type="submission" date="2016-10" db="EMBL/GenBank/DDBJ databases">
        <authorList>
            <person name="Varghese N."/>
            <person name="Submissions S."/>
        </authorList>
    </citation>
    <scope>NUCLEOTIDE SEQUENCE [LARGE SCALE GENOMIC DNA]</scope>
    <source>
        <strain evidence="4">XBD1002</strain>
    </source>
</reference>